<evidence type="ECO:0000256" key="6">
    <source>
        <dbReference type="ARBA" id="ARBA00023136"/>
    </source>
</evidence>
<keyword evidence="7" id="KW-0975">Bacterial flagellum</keyword>
<keyword evidence="11" id="KW-1185">Reference proteome</keyword>
<feature type="transmembrane region" description="Helical" evidence="9">
    <location>
        <begin position="23"/>
        <end position="45"/>
    </location>
</feature>
<keyword evidence="6 9" id="KW-0472">Membrane</keyword>
<dbReference type="InterPro" id="IPR052205">
    <property type="entry name" value="FliO/MopB"/>
</dbReference>
<evidence type="ECO:0000256" key="1">
    <source>
        <dbReference type="ARBA" id="ARBA00004117"/>
    </source>
</evidence>
<accession>A0A2N3Q080</accession>
<evidence type="ECO:0000256" key="8">
    <source>
        <dbReference type="ARBA" id="ARBA00037937"/>
    </source>
</evidence>
<evidence type="ECO:0000256" key="5">
    <source>
        <dbReference type="ARBA" id="ARBA00022989"/>
    </source>
</evidence>
<dbReference type="PANTHER" id="PTHR38766">
    <property type="entry name" value="FLAGELLAR PROTEIN FLIO"/>
    <property type="match status" value="1"/>
</dbReference>
<reference evidence="11" key="1">
    <citation type="submission" date="2017-12" db="EMBL/GenBank/DDBJ databases">
        <title>Draft genome sequence of Telmatospirillum siberiense 26-4b1T, an acidotolerant peatland alphaproteobacterium potentially involved in sulfur cycling.</title>
        <authorList>
            <person name="Hausmann B."/>
            <person name="Pjevac P."/>
            <person name="Schreck K."/>
            <person name="Herbold C.W."/>
            <person name="Daims H."/>
            <person name="Wagner M."/>
            <person name="Pester M."/>
            <person name="Loy A."/>
        </authorList>
    </citation>
    <scope>NUCLEOTIDE SEQUENCE [LARGE SCALE GENOMIC DNA]</scope>
    <source>
        <strain evidence="11">26-4b1</strain>
    </source>
</reference>
<sequence>MTARRRAEDDRRQAGFEPMNWDIYLRSLAVLALVVGLIAAVAWLARRLGMGILVPRGNRRRRLSIEEILPLDNRRRLVVVRWDGSEHLLLVGGTSDIVVDRGVRTAFAADLARVEEKETNQ</sequence>
<comment type="subcellular location">
    <subcellularLocation>
        <location evidence="1">Bacterial flagellum basal body</location>
    </subcellularLocation>
    <subcellularLocation>
        <location evidence="2">Cell membrane</location>
    </subcellularLocation>
</comment>
<evidence type="ECO:0000256" key="9">
    <source>
        <dbReference type="SAM" id="Phobius"/>
    </source>
</evidence>
<dbReference type="EMBL" id="PIUM01000002">
    <property type="protein sequence ID" value="PKU26021.1"/>
    <property type="molecule type" value="Genomic_DNA"/>
</dbReference>
<evidence type="ECO:0000256" key="3">
    <source>
        <dbReference type="ARBA" id="ARBA00022475"/>
    </source>
</evidence>
<evidence type="ECO:0000313" key="10">
    <source>
        <dbReference type="EMBL" id="PKU26021.1"/>
    </source>
</evidence>
<dbReference type="PANTHER" id="PTHR38766:SF1">
    <property type="entry name" value="FLAGELLAR PROTEIN FLIO"/>
    <property type="match status" value="1"/>
</dbReference>
<name>A0A2N3Q080_9PROT</name>
<comment type="caution">
    <text evidence="10">The sequence shown here is derived from an EMBL/GenBank/DDBJ whole genome shotgun (WGS) entry which is preliminary data.</text>
</comment>
<dbReference type="GO" id="GO:0009425">
    <property type="term" value="C:bacterial-type flagellum basal body"/>
    <property type="evidence" value="ECO:0007669"/>
    <property type="project" value="UniProtKB-SubCell"/>
</dbReference>
<dbReference type="GO" id="GO:0044781">
    <property type="term" value="P:bacterial-type flagellum organization"/>
    <property type="evidence" value="ECO:0007669"/>
    <property type="project" value="InterPro"/>
</dbReference>
<dbReference type="Pfam" id="PF04347">
    <property type="entry name" value="FliO"/>
    <property type="match status" value="1"/>
</dbReference>
<proteinExistence type="inferred from homology"/>
<dbReference type="InterPro" id="IPR022781">
    <property type="entry name" value="Flagellar_biosynth_FliO"/>
</dbReference>
<comment type="similarity">
    <text evidence="8">Belongs to the FliO/MopB family.</text>
</comment>
<protein>
    <recommendedName>
        <fullName evidence="12">Flagellar protein</fullName>
    </recommendedName>
</protein>
<dbReference type="GO" id="GO:0005886">
    <property type="term" value="C:plasma membrane"/>
    <property type="evidence" value="ECO:0007669"/>
    <property type="project" value="UniProtKB-SubCell"/>
</dbReference>
<evidence type="ECO:0000256" key="2">
    <source>
        <dbReference type="ARBA" id="ARBA00004236"/>
    </source>
</evidence>
<dbReference type="Proteomes" id="UP000233293">
    <property type="component" value="Unassembled WGS sequence"/>
</dbReference>
<keyword evidence="4 9" id="KW-0812">Transmembrane</keyword>
<evidence type="ECO:0000256" key="4">
    <source>
        <dbReference type="ARBA" id="ARBA00022692"/>
    </source>
</evidence>
<gene>
    <name evidence="10" type="ORF">CWS72_02435</name>
</gene>
<evidence type="ECO:0000313" key="11">
    <source>
        <dbReference type="Proteomes" id="UP000233293"/>
    </source>
</evidence>
<evidence type="ECO:0008006" key="12">
    <source>
        <dbReference type="Google" id="ProtNLM"/>
    </source>
</evidence>
<evidence type="ECO:0000256" key="7">
    <source>
        <dbReference type="ARBA" id="ARBA00023143"/>
    </source>
</evidence>
<keyword evidence="5 9" id="KW-1133">Transmembrane helix</keyword>
<keyword evidence="3" id="KW-1003">Cell membrane</keyword>
<organism evidence="10 11">
    <name type="scientific">Telmatospirillum siberiense</name>
    <dbReference type="NCBI Taxonomy" id="382514"/>
    <lineage>
        <taxon>Bacteria</taxon>
        <taxon>Pseudomonadati</taxon>
        <taxon>Pseudomonadota</taxon>
        <taxon>Alphaproteobacteria</taxon>
        <taxon>Rhodospirillales</taxon>
        <taxon>Rhodospirillaceae</taxon>
        <taxon>Telmatospirillum</taxon>
    </lineage>
</organism>
<dbReference type="AlphaFoldDB" id="A0A2N3Q080"/>